<feature type="region of interest" description="Disordered" evidence="1">
    <location>
        <begin position="27"/>
        <end position="50"/>
    </location>
</feature>
<proteinExistence type="predicted"/>
<protein>
    <submittedName>
        <fullName evidence="2">Uncharacterized protein</fullName>
    </submittedName>
</protein>
<sequence>MSAAWRPWAPPAWNVRPVTYVVPTDVSSTVSEFPAPPGRTAPGCTGITTD</sequence>
<dbReference type="EMBL" id="JBHMFI010000001">
    <property type="protein sequence ID" value="MFB9071836.1"/>
    <property type="molecule type" value="Genomic_DNA"/>
</dbReference>
<organism evidence="2 3">
    <name type="scientific">Citricoccus parietis</name>
    <dbReference type="NCBI Taxonomy" id="592307"/>
    <lineage>
        <taxon>Bacteria</taxon>
        <taxon>Bacillati</taxon>
        <taxon>Actinomycetota</taxon>
        <taxon>Actinomycetes</taxon>
        <taxon>Micrococcales</taxon>
        <taxon>Micrococcaceae</taxon>
        <taxon>Citricoccus</taxon>
    </lineage>
</organism>
<evidence type="ECO:0000313" key="3">
    <source>
        <dbReference type="Proteomes" id="UP001589575"/>
    </source>
</evidence>
<comment type="caution">
    <text evidence="2">The sequence shown here is derived from an EMBL/GenBank/DDBJ whole genome shotgun (WGS) entry which is preliminary data.</text>
</comment>
<name>A0ABV5FYS3_9MICC</name>
<accession>A0ABV5FYS3</accession>
<dbReference type="Proteomes" id="UP001589575">
    <property type="component" value="Unassembled WGS sequence"/>
</dbReference>
<gene>
    <name evidence="2" type="ORF">ACFFX0_11740</name>
</gene>
<reference evidence="2 3" key="1">
    <citation type="submission" date="2024-09" db="EMBL/GenBank/DDBJ databases">
        <authorList>
            <person name="Sun Q."/>
            <person name="Mori K."/>
        </authorList>
    </citation>
    <scope>NUCLEOTIDE SEQUENCE [LARGE SCALE GENOMIC DNA]</scope>
    <source>
        <strain evidence="2 3">CCM 7609</strain>
    </source>
</reference>
<evidence type="ECO:0000256" key="1">
    <source>
        <dbReference type="SAM" id="MobiDB-lite"/>
    </source>
</evidence>
<keyword evidence="3" id="KW-1185">Reference proteome</keyword>
<evidence type="ECO:0000313" key="2">
    <source>
        <dbReference type="EMBL" id="MFB9071836.1"/>
    </source>
</evidence>